<keyword evidence="2" id="KW-1185">Reference proteome</keyword>
<reference evidence="1" key="1">
    <citation type="submission" date="2021-01" db="EMBL/GenBank/DDBJ databases">
        <title>Fulvivirga kasyanovii gen. nov., sp nov., a novel member of the phylum Bacteroidetes isolated from seawater in a mussel farm.</title>
        <authorList>
            <person name="Zhao L.-H."/>
            <person name="Wang Z.-J."/>
        </authorList>
    </citation>
    <scope>NUCLEOTIDE SEQUENCE</scope>
    <source>
        <strain evidence="1">29W222</strain>
    </source>
</reference>
<proteinExistence type="predicted"/>
<protein>
    <submittedName>
        <fullName evidence="1">Uncharacterized protein</fullName>
    </submittedName>
</protein>
<accession>A0A937FY33</accession>
<gene>
    <name evidence="1" type="ORF">JMN32_09635</name>
</gene>
<dbReference type="RefSeq" id="WP_202856103.1">
    <property type="nucleotide sequence ID" value="NZ_JAEUGD010000031.1"/>
</dbReference>
<name>A0A937FY33_9BACT</name>
<dbReference type="Proteomes" id="UP000614216">
    <property type="component" value="Unassembled WGS sequence"/>
</dbReference>
<evidence type="ECO:0000313" key="1">
    <source>
        <dbReference type="EMBL" id="MBL6446571.1"/>
    </source>
</evidence>
<sequence length="1658" mass="184102">MISRINNPGKLAVIFFLFLLSVTQLIGQQKFPVSASTMVNAPYSTYLSDYIEPGSNLLSTSFVFNDFNEPTWTVKLRVRIESTALRLETKPDYFPSQPITVVPGVTTQLLGADLAGYLNPNNMIISGGGATVYKNGKLPEGLYTFCIEILDYSTGKLLSNTSCATAWLNLNDPPKVISPLCGAVIDPSLPQNISFQWQLSNSLSPNSLGTEYRLIVYEVTDPDADPFTAINNGKVLEIFRSDVLQAPSFIYDLSAPPLDIGKTYVYQISAQDIGGRDLYKNNGLSEVCWFHYGYPEGGKIDLVEPDNGKLFGKKDLLYFKWSAPDKKLDQQLFKYRVDIVNLEEGQQPEEAMVSTPLWHSQVTSPTLSQRGMDVVLSKKLKPAADYAWQVTAMTQNQEVAKSEVWTFKGPPLVDWFYAGTHKVRVLTSANNDSLNFSGTGKIRVSKTDSLEVKLENLRLKRIASYWVLEEGDIIYEYPEIKKIKLTPEEEINGEAVFLARKLRLNKEGLDIQGEVNWNLPHPVNSTEKAVVRSVRTWLNYDRFTLLGSALLSNANNFELLEPYGYELQLDEKSDFLIKDNTFRQRFKGKVELPEKIKGSFKGSIRIPFPETNQLFFFKSDSLTLLNNILLVENTGIFLHPKVVVFDFSEDTLAYENQADQSWKGLFIEDLQVYYESFIDDYSQLALNQEVYSEFGKNRDNKATALLDADGIDFKFSESFGHKATFNKFPSDLKNIELEIVDNHVNSGNIQGELLIPVFSVDSGFEFSASITNDGIQPGYLEGLEGSSYVFNEGKGEQEVKLTISRGVFEDKKLINMTVDLEWPIMGVELQSVTGFKAWGDYRIGFDRPNGVRPLDYQVIGKLSEYDITIDAIAAGRFNELYSFAIAAKAVLGDDVAGNNGPPAVNVYTIMPNDLLVASDGEGYAAEGELNFFNEDGSVDFQAVQAEYSSAEKDLKDRLDARQLQITNKVQDDLQRLTSGSSSTNNIESVTAELYTGGDIVNPKDREIGGIMSHLNARQQELVRDMVERVVEELTAKVRDSITSRANNVNNRIRSEVKELTDIVTSEVSDKVSALVNGITKEIANTVKNDKVDLSPAIEDLGETVANAVISEVNQAVILSVDQNITSPITTFIAEDIALKINAHIQEKSTDAVVAALEGQDIDAILRQLSRSTGDLLKEIGDKTLEQISFDNVSGMISSTGSEILSNINTGDIVGRIKRGAEDLLTAALADQAQQILGDELNNAISQVTGIDVPIDFATVGEKFKDPDLRDIFALDPVFVSVDTKIVSFGGYISYTADDPDYGDIWRGDMSFDFKLPTKFGLEAVYINGKKDDFGYWFCQITPPGDNSKPGEALQKEARPLDKPINMGPAQLVGISGRFYHHMIDDPVKSILPDKGNKYGAYLNLIFFDSNNDGKTMRLDVAGEMNTRTSGDYTITFDGNIQIMNEAPEVNKIDENAAVKGEFYFHYNSAEKHFIGYGKVEIKKPGQLCANASVLVDTKPGKWRVEIGNRDDRILVQPGCAGWAPTGWLMVSQSEAELGLGVQYSIYAKSPTMNFAVVKANVALDAGIAFGVVAAVRYKPDFALLRAGVWVDLWANVLINYKLKLKKWKSFSVLELYAQGDLLLIFEPKPSKLMGTLKGRVRLLSIVTLKFNAELEHEI</sequence>
<organism evidence="1 2">
    <name type="scientific">Fulvivirga marina</name>
    <dbReference type="NCBI Taxonomy" id="2494733"/>
    <lineage>
        <taxon>Bacteria</taxon>
        <taxon>Pseudomonadati</taxon>
        <taxon>Bacteroidota</taxon>
        <taxon>Cytophagia</taxon>
        <taxon>Cytophagales</taxon>
        <taxon>Fulvivirgaceae</taxon>
        <taxon>Fulvivirga</taxon>
    </lineage>
</organism>
<evidence type="ECO:0000313" key="2">
    <source>
        <dbReference type="Proteomes" id="UP000614216"/>
    </source>
</evidence>
<dbReference type="EMBL" id="JAEUGD010000031">
    <property type="protein sequence ID" value="MBL6446571.1"/>
    <property type="molecule type" value="Genomic_DNA"/>
</dbReference>
<comment type="caution">
    <text evidence="1">The sequence shown here is derived from an EMBL/GenBank/DDBJ whole genome shotgun (WGS) entry which is preliminary data.</text>
</comment>